<dbReference type="Proteomes" id="UP000030889">
    <property type="component" value="Unassembled WGS sequence"/>
</dbReference>
<evidence type="ECO:0000313" key="8">
    <source>
        <dbReference type="Proteomes" id="UP000030889"/>
    </source>
</evidence>
<gene>
    <name evidence="5" type="primary">nuoH</name>
    <name evidence="7" type="ORF">LG35_01990</name>
</gene>
<comment type="caution">
    <text evidence="7">The sequence shown here is derived from an EMBL/GenBank/DDBJ whole genome shotgun (WGS) entry which is preliminary data.</text>
</comment>
<dbReference type="EMBL" id="JRGF01000002">
    <property type="protein sequence ID" value="KHE42801.1"/>
    <property type="molecule type" value="Genomic_DNA"/>
</dbReference>
<evidence type="ECO:0000256" key="2">
    <source>
        <dbReference type="ARBA" id="ARBA00022692"/>
    </source>
</evidence>
<feature type="transmembrane region" description="Helical" evidence="5">
    <location>
        <begin position="171"/>
        <end position="191"/>
    </location>
</feature>
<keyword evidence="5" id="KW-0830">Ubiquinone</keyword>
<keyword evidence="5 6" id="KW-0520">NAD</keyword>
<dbReference type="Pfam" id="PF00146">
    <property type="entry name" value="NADHdh"/>
    <property type="match status" value="1"/>
</dbReference>
<feature type="transmembrane region" description="Helical" evidence="5">
    <location>
        <begin position="203"/>
        <end position="221"/>
    </location>
</feature>
<dbReference type="InterPro" id="IPR001694">
    <property type="entry name" value="NADH_UbQ_OxRdtase_su1/FPO"/>
</dbReference>
<dbReference type="GO" id="GO:0016491">
    <property type="term" value="F:oxidoreductase activity"/>
    <property type="evidence" value="ECO:0007669"/>
    <property type="project" value="UniProtKB-KW"/>
</dbReference>
<evidence type="ECO:0000313" key="7">
    <source>
        <dbReference type="EMBL" id="KHE42801.1"/>
    </source>
</evidence>
<feature type="transmembrane region" description="Helical" evidence="5">
    <location>
        <begin position="131"/>
        <end position="150"/>
    </location>
</feature>
<dbReference type="PANTHER" id="PTHR11432:SF3">
    <property type="entry name" value="NADH-UBIQUINONE OXIDOREDUCTASE CHAIN 1"/>
    <property type="match status" value="1"/>
</dbReference>
<dbReference type="PROSITE" id="PS00668">
    <property type="entry name" value="COMPLEX1_ND1_2"/>
    <property type="match status" value="1"/>
</dbReference>
<evidence type="ECO:0000256" key="4">
    <source>
        <dbReference type="ARBA" id="ARBA00023136"/>
    </source>
</evidence>
<comment type="subunit">
    <text evidence="5">NDH-1 is composed of 14 different subunits. Subunits NuoA, H, J, K, L, M, N constitute the membrane sector of the complex.</text>
</comment>
<evidence type="ECO:0000256" key="6">
    <source>
        <dbReference type="RuleBase" id="RU000471"/>
    </source>
</evidence>
<name>A0ABR4YKM0_9BACT</name>
<dbReference type="InterPro" id="IPR018086">
    <property type="entry name" value="NADH_UbQ_OxRdtase_su1_CS"/>
</dbReference>
<dbReference type="HAMAP" id="MF_01350">
    <property type="entry name" value="NDH1_NuoH"/>
    <property type="match status" value="1"/>
</dbReference>
<keyword evidence="5" id="KW-1003">Cell membrane</keyword>
<organism evidence="7 8">
    <name type="scientific">Alistipes inops</name>
    <dbReference type="NCBI Taxonomy" id="1501391"/>
    <lineage>
        <taxon>Bacteria</taxon>
        <taxon>Pseudomonadati</taxon>
        <taxon>Bacteroidota</taxon>
        <taxon>Bacteroidia</taxon>
        <taxon>Bacteroidales</taxon>
        <taxon>Rikenellaceae</taxon>
        <taxon>Alistipes</taxon>
    </lineage>
</organism>
<evidence type="ECO:0000256" key="1">
    <source>
        <dbReference type="ARBA" id="ARBA00004141"/>
    </source>
</evidence>
<feature type="transmembrane region" description="Helical" evidence="5">
    <location>
        <begin position="299"/>
        <end position="316"/>
    </location>
</feature>
<keyword evidence="4 5" id="KW-0472">Membrane</keyword>
<feature type="transmembrane region" description="Helical" evidence="5">
    <location>
        <begin position="336"/>
        <end position="353"/>
    </location>
</feature>
<feature type="transmembrane region" description="Helical" evidence="5">
    <location>
        <begin position="23"/>
        <end position="49"/>
    </location>
</feature>
<dbReference type="RefSeq" id="WP_022063375.1">
    <property type="nucleotide sequence ID" value="NZ_JRGF01000002.1"/>
</dbReference>
<reference evidence="7 8" key="1">
    <citation type="submission" date="2014-09" db="EMBL/GenBank/DDBJ databases">
        <title>Alistipes sp. 627, sp. nov., a novel member of the family Rikenellaceae isolated from human faeces.</title>
        <authorList>
            <person name="Shkoporov A.N."/>
            <person name="Chaplin A.V."/>
            <person name="Motuzova O.V."/>
            <person name="Kafarskaia L.I."/>
            <person name="Khokhlova E.V."/>
            <person name="Efimov B.A."/>
        </authorList>
    </citation>
    <scope>NUCLEOTIDE SEQUENCE [LARGE SCALE GENOMIC DNA]</scope>
    <source>
        <strain evidence="7 8">627</strain>
    </source>
</reference>
<dbReference type="PANTHER" id="PTHR11432">
    <property type="entry name" value="NADH DEHYDROGENASE SUBUNIT 1"/>
    <property type="match status" value="1"/>
</dbReference>
<comment type="subcellular location">
    <subcellularLocation>
        <location evidence="5 6">Cell membrane</location>
        <topology evidence="5 6">Multi-pass membrane protein</topology>
    </subcellularLocation>
    <subcellularLocation>
        <location evidence="1">Membrane</location>
        <topology evidence="1">Multi-pass membrane protein</topology>
    </subcellularLocation>
</comment>
<sequence>MWSFEKLTQWIDTSLHGCMSDGWALLVEFVLIGVAVLVAYALIALFLIYAERKICGFFQCRLGPNRVGKWGIFQSVADMIKILLKELVHIDKSDKVLFRMASFFVIIGSICTFGALPFAKGLQAIDFNVGVFYLLAVSSLGVVGILLAGWSSNSKYSMIGAMRSGAQLISYEISAGLSLMVIVVFSGTMQLSEIVAQQADGWFIFKGHVPACIAFLTYLIAGHAETNRGPFDMPEAESELTAGYHTEYSGIQFGFFYLAEYLNLFIVAAIASTMFLGGWQPLHVPGWEGFNHAMDCIPSLLWFFGKTCVCMFLAMWVRWSFPRLRIDQLLNLEWKILMPVCLLNLILMSVVVIL</sequence>
<keyword evidence="5" id="KW-1278">Translocase</keyword>
<keyword evidence="3 5" id="KW-1133">Transmembrane helix</keyword>
<dbReference type="NCBIfam" id="NF004741">
    <property type="entry name" value="PRK06076.1-2"/>
    <property type="match status" value="1"/>
</dbReference>
<feature type="transmembrane region" description="Helical" evidence="5">
    <location>
        <begin position="96"/>
        <end position="119"/>
    </location>
</feature>
<comment type="similarity">
    <text evidence="5 6">Belongs to the complex I subunit 1 family.</text>
</comment>
<keyword evidence="2 5" id="KW-0812">Transmembrane</keyword>
<keyword evidence="5" id="KW-0874">Quinone</keyword>
<dbReference type="PROSITE" id="PS00667">
    <property type="entry name" value="COMPLEX1_ND1_1"/>
    <property type="match status" value="1"/>
</dbReference>
<keyword evidence="7" id="KW-0560">Oxidoreductase</keyword>
<evidence type="ECO:0000256" key="3">
    <source>
        <dbReference type="ARBA" id="ARBA00022989"/>
    </source>
</evidence>
<protein>
    <recommendedName>
        <fullName evidence="5">NADH-quinone oxidoreductase subunit H</fullName>
        <ecNumber evidence="5">7.1.1.-</ecNumber>
    </recommendedName>
    <alternativeName>
        <fullName evidence="5">NADH dehydrogenase I subunit H</fullName>
    </alternativeName>
    <alternativeName>
        <fullName evidence="5">NDH-1 subunit H</fullName>
    </alternativeName>
</protein>
<proteinExistence type="inferred from homology"/>
<keyword evidence="8" id="KW-1185">Reference proteome</keyword>
<accession>A0ABR4YKM0</accession>
<comment type="catalytic activity">
    <reaction evidence="5">
        <text>a quinone + NADH + 5 H(+)(in) = a quinol + NAD(+) + 4 H(+)(out)</text>
        <dbReference type="Rhea" id="RHEA:57888"/>
        <dbReference type="ChEBI" id="CHEBI:15378"/>
        <dbReference type="ChEBI" id="CHEBI:24646"/>
        <dbReference type="ChEBI" id="CHEBI:57540"/>
        <dbReference type="ChEBI" id="CHEBI:57945"/>
        <dbReference type="ChEBI" id="CHEBI:132124"/>
    </reaction>
</comment>
<evidence type="ECO:0000256" key="5">
    <source>
        <dbReference type="HAMAP-Rule" id="MF_01350"/>
    </source>
</evidence>
<feature type="transmembrane region" description="Helical" evidence="5">
    <location>
        <begin position="261"/>
        <end position="279"/>
    </location>
</feature>
<comment type="function">
    <text evidence="5">NDH-1 shuttles electrons from NADH, via FMN and iron-sulfur (Fe-S) centers, to quinones in the respiratory chain. The immediate electron acceptor for the enzyme in this species is believed to be ubiquinone. Couples the redox reaction to proton translocation (for every two electrons transferred, four hydrogen ions are translocated across the cytoplasmic membrane), and thus conserves the redox energy in a proton gradient. This subunit may bind ubiquinone.</text>
</comment>
<dbReference type="EC" id="7.1.1.-" evidence="5"/>